<proteinExistence type="predicted"/>
<sequence>YQKVPVFTGLRYGRFRKRGKRRKISRMGFSFEGENKRHYTGDEERVEMLKTRSGHSMWVTYMVEMKKQGLSVKRKKRSELEQSLMVYGFKGNSMKGVLAQPANVRKTTRSLNRTETPQNKDKGLLDDPTYDLAYETGKSTAKETEYKSESTWLFRQLDQGVNGSKGSK</sequence>
<gene>
    <name evidence="2" type="ORF">DARMORV10_A09P36500.1</name>
</gene>
<evidence type="ECO:0000313" key="2">
    <source>
        <dbReference type="EMBL" id="CAF2044751.1"/>
    </source>
</evidence>
<evidence type="ECO:0000256" key="1">
    <source>
        <dbReference type="SAM" id="MobiDB-lite"/>
    </source>
</evidence>
<dbReference type="EMBL" id="HG994363">
    <property type="protein sequence ID" value="CAF2044751.1"/>
    <property type="molecule type" value="Genomic_DNA"/>
</dbReference>
<reference evidence="2" key="1">
    <citation type="submission" date="2021-01" db="EMBL/GenBank/DDBJ databases">
        <authorList>
            <consortium name="Genoscope - CEA"/>
            <person name="William W."/>
        </authorList>
    </citation>
    <scope>NUCLEOTIDE SEQUENCE</scope>
</reference>
<feature type="region of interest" description="Disordered" evidence="1">
    <location>
        <begin position="104"/>
        <end position="129"/>
    </location>
</feature>
<dbReference type="AlphaFoldDB" id="A0A816P8A2"/>
<name>A0A816P8A2_BRANA</name>
<protein>
    <submittedName>
        <fullName evidence="2">(rape) hypothetical protein</fullName>
    </submittedName>
</protein>
<dbReference type="Proteomes" id="UP001295469">
    <property type="component" value="Chromosome A09"/>
</dbReference>
<feature type="non-terminal residue" evidence="2">
    <location>
        <position position="168"/>
    </location>
</feature>
<organism evidence="2">
    <name type="scientific">Brassica napus</name>
    <name type="common">Rape</name>
    <dbReference type="NCBI Taxonomy" id="3708"/>
    <lineage>
        <taxon>Eukaryota</taxon>
        <taxon>Viridiplantae</taxon>
        <taxon>Streptophyta</taxon>
        <taxon>Embryophyta</taxon>
        <taxon>Tracheophyta</taxon>
        <taxon>Spermatophyta</taxon>
        <taxon>Magnoliopsida</taxon>
        <taxon>eudicotyledons</taxon>
        <taxon>Gunneridae</taxon>
        <taxon>Pentapetalae</taxon>
        <taxon>rosids</taxon>
        <taxon>malvids</taxon>
        <taxon>Brassicales</taxon>
        <taxon>Brassicaceae</taxon>
        <taxon>Brassiceae</taxon>
        <taxon>Brassica</taxon>
    </lineage>
</organism>
<accession>A0A816P8A2</accession>